<keyword evidence="1" id="KW-0812">Transmembrane</keyword>
<evidence type="ECO:0000256" key="1">
    <source>
        <dbReference type="SAM" id="Phobius"/>
    </source>
</evidence>
<evidence type="ECO:0000313" key="2">
    <source>
        <dbReference type="EMBL" id="NIK15974.1"/>
    </source>
</evidence>
<keyword evidence="3" id="KW-1185">Reference proteome</keyword>
<evidence type="ECO:0008006" key="4">
    <source>
        <dbReference type="Google" id="ProtNLM"/>
    </source>
</evidence>
<evidence type="ECO:0000313" key="3">
    <source>
        <dbReference type="Proteomes" id="UP000532769"/>
    </source>
</evidence>
<protein>
    <recommendedName>
        <fullName evidence="4">Cytochrome c oxidase subunit 2A</fullName>
    </recommendedName>
</protein>
<dbReference type="AlphaFoldDB" id="A0A846MK58"/>
<dbReference type="Pfam" id="PF08113">
    <property type="entry name" value="CoxIIa"/>
    <property type="match status" value="1"/>
</dbReference>
<organism evidence="2 3">
    <name type="scientific">Saccharococcus thermophilus</name>
    <dbReference type="NCBI Taxonomy" id="29396"/>
    <lineage>
        <taxon>Bacteria</taxon>
        <taxon>Bacillati</taxon>
        <taxon>Bacillota</taxon>
        <taxon>Bacilli</taxon>
        <taxon>Bacillales</taxon>
        <taxon>Anoxybacillaceae</taxon>
        <taxon>Saccharococcus</taxon>
    </lineage>
</organism>
<gene>
    <name evidence="2" type="ORF">BDD39_002484</name>
</gene>
<feature type="transmembrane region" description="Helical" evidence="1">
    <location>
        <begin position="21"/>
        <end position="43"/>
    </location>
</feature>
<sequence>MDNRTKDKEAAAYDERLKGTFAGVSIIGASILLLWLIVFYLYITKV</sequence>
<dbReference type="InterPro" id="IPR012538">
    <property type="entry name" value="Cyt_c_oxidase_su2a"/>
</dbReference>
<keyword evidence="1" id="KW-1133">Transmembrane helix</keyword>
<keyword evidence="1" id="KW-0472">Membrane</keyword>
<name>A0A846MK58_9BACL</name>
<accession>A0A846MK58</accession>
<dbReference type="Proteomes" id="UP000532769">
    <property type="component" value="Unassembled WGS sequence"/>
</dbReference>
<comment type="caution">
    <text evidence="2">The sequence shown here is derived from an EMBL/GenBank/DDBJ whole genome shotgun (WGS) entry which is preliminary data.</text>
</comment>
<dbReference type="RefSeq" id="WP_166911157.1">
    <property type="nucleotide sequence ID" value="NZ_JAASRS010000001.1"/>
</dbReference>
<proteinExistence type="predicted"/>
<reference evidence="2 3" key="1">
    <citation type="submission" date="2020-03" db="EMBL/GenBank/DDBJ databases">
        <title>Genomic Encyclopedia of Archaeal and Bacterial Type Strains, Phase II (KMG-II): from individual species to whole genera.</title>
        <authorList>
            <person name="Goeker M."/>
        </authorList>
    </citation>
    <scope>NUCLEOTIDE SEQUENCE [LARGE SCALE GENOMIC DNA]</scope>
    <source>
        <strain evidence="2 3">DSM 4749</strain>
    </source>
</reference>
<dbReference type="EMBL" id="JAASRS010000001">
    <property type="protein sequence ID" value="NIK15974.1"/>
    <property type="molecule type" value="Genomic_DNA"/>
</dbReference>